<dbReference type="Pfam" id="PF00535">
    <property type="entry name" value="Glycos_transf_2"/>
    <property type="match status" value="1"/>
</dbReference>
<evidence type="ECO:0000259" key="8">
    <source>
        <dbReference type="Pfam" id="PF00535"/>
    </source>
</evidence>
<dbReference type="GO" id="GO:0016757">
    <property type="term" value="F:glycosyltransferase activity"/>
    <property type="evidence" value="ECO:0007669"/>
    <property type="project" value="UniProtKB-KW"/>
</dbReference>
<dbReference type="InterPro" id="IPR001173">
    <property type="entry name" value="Glyco_trans_2-like"/>
</dbReference>
<dbReference type="Proteomes" id="UP000034050">
    <property type="component" value="Unassembled WGS sequence"/>
</dbReference>
<feature type="transmembrane region" description="Helical" evidence="7">
    <location>
        <begin position="261"/>
        <end position="287"/>
    </location>
</feature>
<proteinExistence type="predicted"/>
<dbReference type="InterPro" id="IPR050256">
    <property type="entry name" value="Glycosyltransferase_2"/>
</dbReference>
<dbReference type="STRING" id="1618446.UV61_C0018G0010"/>
<gene>
    <name evidence="9" type="ORF">UV61_C0018G0010</name>
</gene>
<sequence length="308" mass="35639">MKLSIVTTLYFSAPYIAEFYQRVTQTAKKITSDYELLFVNDGSPDSSFAAAYKFFKTDRHVKIIDLSRNFGHHKAIMTGLRHARGDYVFLLDSDLEEDPELLSKFWQELHAHSDWDVVYGVQDKRLGNLLKKYLEVWFYKIFNWLSDFDLTENLLLIRLMKKDFVLALVQHQETQVVFAGLCVLTGFSQHPLKVIKHSRRPATTYTWVKKWAIVLDGLTSFSTKPLYYMAGLGLFILGLSLLLIGNVVIKRLFFGVILEGWLSLFISIWFLGGLIIFSLGVVGIYIAKIFLQTKARPYTIIRKIYSHR</sequence>
<comment type="subcellular location">
    <subcellularLocation>
        <location evidence="1">Membrane</location>
        <topology evidence="1">Multi-pass membrane protein</topology>
    </subcellularLocation>
</comment>
<keyword evidence="6 7" id="KW-0472">Membrane</keyword>
<evidence type="ECO:0000256" key="3">
    <source>
        <dbReference type="ARBA" id="ARBA00022679"/>
    </source>
</evidence>
<keyword evidence="2" id="KW-0328">Glycosyltransferase</keyword>
<reference evidence="9 10" key="1">
    <citation type="journal article" date="2015" name="Nature">
        <title>rRNA introns, odd ribosomes, and small enigmatic genomes across a large radiation of phyla.</title>
        <authorList>
            <person name="Brown C.T."/>
            <person name="Hug L.A."/>
            <person name="Thomas B.C."/>
            <person name="Sharon I."/>
            <person name="Castelle C.J."/>
            <person name="Singh A."/>
            <person name="Wilkins M.J."/>
            <person name="Williams K.H."/>
            <person name="Banfield J.F."/>
        </authorList>
    </citation>
    <scope>NUCLEOTIDE SEQUENCE [LARGE SCALE GENOMIC DNA]</scope>
</reference>
<dbReference type="AlphaFoldDB" id="A0A0G1EQQ2"/>
<dbReference type="PANTHER" id="PTHR48090:SF1">
    <property type="entry name" value="PROPHAGE BACTOPRENOL GLUCOSYL TRANSFERASE HOMOLOG"/>
    <property type="match status" value="1"/>
</dbReference>
<evidence type="ECO:0000313" key="10">
    <source>
        <dbReference type="Proteomes" id="UP000034050"/>
    </source>
</evidence>
<evidence type="ECO:0000256" key="6">
    <source>
        <dbReference type="ARBA" id="ARBA00023136"/>
    </source>
</evidence>
<evidence type="ECO:0000256" key="2">
    <source>
        <dbReference type="ARBA" id="ARBA00022676"/>
    </source>
</evidence>
<dbReference type="PANTHER" id="PTHR48090">
    <property type="entry name" value="UNDECAPRENYL-PHOSPHATE 4-DEOXY-4-FORMAMIDO-L-ARABINOSE TRANSFERASE-RELATED"/>
    <property type="match status" value="1"/>
</dbReference>
<dbReference type="GO" id="GO:0005886">
    <property type="term" value="C:plasma membrane"/>
    <property type="evidence" value="ECO:0007669"/>
    <property type="project" value="TreeGrafter"/>
</dbReference>
<dbReference type="PATRIC" id="fig|1618446.3.peg.1346"/>
<accession>A0A0G1EQQ2</accession>
<evidence type="ECO:0000256" key="5">
    <source>
        <dbReference type="ARBA" id="ARBA00022989"/>
    </source>
</evidence>
<organism evidence="9 10">
    <name type="scientific">Candidatus Gottesmanbacteria bacterium GW2011_GWB1_43_11</name>
    <dbReference type="NCBI Taxonomy" id="1618446"/>
    <lineage>
        <taxon>Bacteria</taxon>
        <taxon>Candidatus Gottesmaniibacteriota</taxon>
    </lineage>
</organism>
<dbReference type="EMBL" id="LCFD01000018">
    <property type="protein sequence ID" value="KKS85371.1"/>
    <property type="molecule type" value="Genomic_DNA"/>
</dbReference>
<dbReference type="CDD" id="cd04187">
    <property type="entry name" value="DPM1_like_bac"/>
    <property type="match status" value="1"/>
</dbReference>
<evidence type="ECO:0000256" key="4">
    <source>
        <dbReference type="ARBA" id="ARBA00022692"/>
    </source>
</evidence>
<feature type="domain" description="Glycosyltransferase 2-like" evidence="8">
    <location>
        <begin position="4"/>
        <end position="133"/>
    </location>
</feature>
<dbReference type="Gene3D" id="3.90.550.10">
    <property type="entry name" value="Spore Coat Polysaccharide Biosynthesis Protein SpsA, Chain A"/>
    <property type="match status" value="1"/>
</dbReference>
<evidence type="ECO:0000256" key="7">
    <source>
        <dbReference type="SAM" id="Phobius"/>
    </source>
</evidence>
<comment type="caution">
    <text evidence="9">The sequence shown here is derived from an EMBL/GenBank/DDBJ whole genome shotgun (WGS) entry which is preliminary data.</text>
</comment>
<protein>
    <submittedName>
        <fullName evidence="9">Glycosyl transferase, family 2</fullName>
    </submittedName>
</protein>
<evidence type="ECO:0000256" key="1">
    <source>
        <dbReference type="ARBA" id="ARBA00004141"/>
    </source>
</evidence>
<keyword evidence="5 7" id="KW-1133">Transmembrane helix</keyword>
<evidence type="ECO:0000313" key="9">
    <source>
        <dbReference type="EMBL" id="KKS85371.1"/>
    </source>
</evidence>
<keyword evidence="3 9" id="KW-0808">Transferase</keyword>
<dbReference type="SUPFAM" id="SSF53448">
    <property type="entry name" value="Nucleotide-diphospho-sugar transferases"/>
    <property type="match status" value="1"/>
</dbReference>
<dbReference type="InterPro" id="IPR029044">
    <property type="entry name" value="Nucleotide-diphossugar_trans"/>
</dbReference>
<name>A0A0G1EQQ2_9BACT</name>
<keyword evidence="4 7" id="KW-0812">Transmembrane</keyword>
<feature type="transmembrane region" description="Helical" evidence="7">
    <location>
        <begin position="226"/>
        <end position="249"/>
    </location>
</feature>